<dbReference type="InterPro" id="IPR050177">
    <property type="entry name" value="Lipid_A_modif_metabolic_enz"/>
</dbReference>
<protein>
    <submittedName>
        <fullName evidence="2">NAD-dependent epimerase/dehydratase family protein</fullName>
    </submittedName>
</protein>
<organism evidence="2 3">
    <name type="scientific">Streptomyces aureoversilis</name>
    <dbReference type="NCBI Taxonomy" id="67277"/>
    <lineage>
        <taxon>Bacteria</taxon>
        <taxon>Bacillati</taxon>
        <taxon>Actinomycetota</taxon>
        <taxon>Actinomycetes</taxon>
        <taxon>Kitasatosporales</taxon>
        <taxon>Streptomycetaceae</taxon>
        <taxon>Streptomyces</taxon>
    </lineage>
</organism>
<proteinExistence type="predicted"/>
<gene>
    <name evidence="2" type="ORF">ACFPP6_30430</name>
</gene>
<dbReference type="RefSeq" id="WP_382049261.1">
    <property type="nucleotide sequence ID" value="NZ_JBHSKJ010000022.1"/>
</dbReference>
<reference evidence="3" key="1">
    <citation type="journal article" date="2019" name="Int. J. Syst. Evol. Microbiol.">
        <title>The Global Catalogue of Microorganisms (GCM) 10K type strain sequencing project: providing services to taxonomists for standard genome sequencing and annotation.</title>
        <authorList>
            <consortium name="The Broad Institute Genomics Platform"/>
            <consortium name="The Broad Institute Genome Sequencing Center for Infectious Disease"/>
            <person name="Wu L."/>
            <person name="Ma J."/>
        </authorList>
    </citation>
    <scope>NUCLEOTIDE SEQUENCE [LARGE SCALE GENOMIC DNA]</scope>
    <source>
        <strain evidence="3">CGMCC 4.1641</strain>
    </source>
</reference>
<dbReference type="Proteomes" id="UP001596222">
    <property type="component" value="Unassembled WGS sequence"/>
</dbReference>
<sequence length="345" mass="36297">MNIEDRLASRLAGATVAVTGGFGLVGSRIVHKLRALGAHPVAVGKLDAYEPQVCSSLFGISPTDGDVIAGDITDAALIDHVISHSDYVIHAAALADVAGCTRNPTAALHNNVTGTQTVLAAAARHAHSVKRLCFVSSASVYGHGGGAEAPAQFAEDDPLRPVSVYANTKVWGEHQTALTVGEAGGSYAVVRYFSVYGQPQTIKRGSHSWVAAWMAIHAHLGLPLHLNGGGHQVRDFVHVDDIADATLLATVEPRAHRATVNVGTGRATSIKTISELVLKYYPGVPVIETPMPPGDPMGGRADITRMKDLLGWEPAISVEEGVRRYVAWLRTTPGAVPGWLLAESA</sequence>
<evidence type="ECO:0000313" key="3">
    <source>
        <dbReference type="Proteomes" id="UP001596222"/>
    </source>
</evidence>
<dbReference type="PANTHER" id="PTHR43245">
    <property type="entry name" value="BIFUNCTIONAL POLYMYXIN RESISTANCE PROTEIN ARNA"/>
    <property type="match status" value="1"/>
</dbReference>
<keyword evidence="3" id="KW-1185">Reference proteome</keyword>
<comment type="caution">
    <text evidence="2">The sequence shown here is derived from an EMBL/GenBank/DDBJ whole genome shotgun (WGS) entry which is preliminary data.</text>
</comment>
<dbReference type="InterPro" id="IPR036291">
    <property type="entry name" value="NAD(P)-bd_dom_sf"/>
</dbReference>
<evidence type="ECO:0000259" key="1">
    <source>
        <dbReference type="Pfam" id="PF01370"/>
    </source>
</evidence>
<accession>A0ABW0A5F7</accession>
<feature type="domain" description="NAD-dependent epimerase/dehydratase" evidence="1">
    <location>
        <begin position="16"/>
        <end position="263"/>
    </location>
</feature>
<dbReference type="Pfam" id="PF01370">
    <property type="entry name" value="Epimerase"/>
    <property type="match status" value="1"/>
</dbReference>
<dbReference type="SUPFAM" id="SSF51735">
    <property type="entry name" value="NAD(P)-binding Rossmann-fold domains"/>
    <property type="match status" value="1"/>
</dbReference>
<dbReference type="Gene3D" id="3.40.50.720">
    <property type="entry name" value="NAD(P)-binding Rossmann-like Domain"/>
    <property type="match status" value="1"/>
</dbReference>
<dbReference type="InterPro" id="IPR001509">
    <property type="entry name" value="Epimerase_deHydtase"/>
</dbReference>
<dbReference type="EMBL" id="JBHSKJ010000022">
    <property type="protein sequence ID" value="MFC5148990.1"/>
    <property type="molecule type" value="Genomic_DNA"/>
</dbReference>
<dbReference type="PANTHER" id="PTHR43245:SF13">
    <property type="entry name" value="UDP-D-APIOSE_UDP-D-XYLOSE SYNTHASE 2"/>
    <property type="match status" value="1"/>
</dbReference>
<name>A0ABW0A5F7_9ACTN</name>
<evidence type="ECO:0000313" key="2">
    <source>
        <dbReference type="EMBL" id="MFC5148990.1"/>
    </source>
</evidence>